<dbReference type="KEGG" id="taes:123088209"/>
<feature type="domain" description="Peptidase S8/S53" evidence="12">
    <location>
        <begin position="123"/>
        <end position="554"/>
    </location>
</feature>
<name>A0A3B6I1T2_WHEAT</name>
<dbReference type="PROSITE" id="PS00138">
    <property type="entry name" value="SUBTILASE_SER"/>
    <property type="match status" value="1"/>
</dbReference>
<dbReference type="Gene3D" id="3.50.30.30">
    <property type="match status" value="1"/>
</dbReference>
<reference evidence="15" key="2">
    <citation type="submission" date="2018-10" db="UniProtKB">
        <authorList>
            <consortium name="EnsemblPlants"/>
        </authorList>
    </citation>
    <scope>IDENTIFICATION</scope>
</reference>
<evidence type="ECO:0000256" key="1">
    <source>
        <dbReference type="ARBA" id="ARBA00004613"/>
    </source>
</evidence>
<dbReference type="PROSITE" id="PS51892">
    <property type="entry name" value="SUBTILASE"/>
    <property type="match status" value="1"/>
</dbReference>
<dbReference type="OMA" id="RVIHEYS"/>
<dbReference type="InterPro" id="IPR000209">
    <property type="entry name" value="Peptidase_S8/S53_dom"/>
</dbReference>
<dbReference type="STRING" id="4565.A0A3B6I1T2"/>
<evidence type="ECO:0000256" key="4">
    <source>
        <dbReference type="ARBA" id="ARBA00022729"/>
    </source>
</evidence>
<keyword evidence="7" id="KW-0325">Glycoprotein</keyword>
<dbReference type="Gramene" id="TraesCS4A02G423900.1">
    <property type="protein sequence ID" value="TraesCS4A02G423900.1.cds1"/>
    <property type="gene ID" value="TraesCS4A02G423900"/>
</dbReference>
<evidence type="ECO:0000313" key="15">
    <source>
        <dbReference type="EnsemblPlants" id="TraesCS4A02G423900.1.cds1"/>
    </source>
</evidence>
<dbReference type="InterPro" id="IPR036852">
    <property type="entry name" value="Peptidase_S8/S53_dom_sf"/>
</dbReference>
<feature type="chain" id="PRO_5043175383" description="Subtilisin-like protease" evidence="11">
    <location>
        <begin position="20"/>
        <end position="737"/>
    </location>
</feature>
<dbReference type="InterPro" id="IPR037045">
    <property type="entry name" value="S8pro/Inhibitor_I9_sf"/>
</dbReference>
<gene>
    <name evidence="15" type="primary">LOC123088209</name>
</gene>
<dbReference type="GO" id="GO:0004252">
    <property type="term" value="F:serine-type endopeptidase activity"/>
    <property type="evidence" value="ECO:0000318"/>
    <property type="project" value="GO_Central"/>
</dbReference>
<evidence type="ECO:0000259" key="14">
    <source>
        <dbReference type="Pfam" id="PF17766"/>
    </source>
</evidence>
<dbReference type="GO" id="GO:0005576">
    <property type="term" value="C:extracellular region"/>
    <property type="evidence" value="ECO:0000318"/>
    <property type="project" value="GO_Central"/>
</dbReference>
<comment type="subcellular location">
    <subcellularLocation>
        <location evidence="1">Secreted</location>
    </subcellularLocation>
</comment>
<keyword evidence="5 9" id="KW-0378">Hydrolase</keyword>
<comment type="similarity">
    <text evidence="2 9 10">Belongs to the peptidase S8 family.</text>
</comment>
<keyword evidence="16" id="KW-1185">Reference proteome</keyword>
<dbReference type="PANTHER" id="PTHR10795">
    <property type="entry name" value="PROPROTEIN CONVERTASE SUBTILISIN/KEXIN"/>
    <property type="match status" value="1"/>
</dbReference>
<accession>A0A3B6I1T2</accession>
<dbReference type="PRINTS" id="PR00723">
    <property type="entry name" value="SUBTILISIN"/>
</dbReference>
<dbReference type="InterPro" id="IPR041469">
    <property type="entry name" value="Subtilisin-like_FN3"/>
</dbReference>
<evidence type="ECO:0000256" key="2">
    <source>
        <dbReference type="ARBA" id="ARBA00011073"/>
    </source>
</evidence>
<evidence type="ECO:0000256" key="3">
    <source>
        <dbReference type="ARBA" id="ARBA00022670"/>
    </source>
</evidence>
<evidence type="ECO:0000256" key="11">
    <source>
        <dbReference type="SAM" id="SignalP"/>
    </source>
</evidence>
<keyword evidence="3 9" id="KW-0645">Protease</keyword>
<dbReference type="GeneID" id="123088209"/>
<dbReference type="InterPro" id="IPR034197">
    <property type="entry name" value="Peptidases_S8_3"/>
</dbReference>
<protein>
    <recommendedName>
        <fullName evidence="17">Subtilisin-like protease</fullName>
    </recommendedName>
</protein>
<dbReference type="InterPro" id="IPR023828">
    <property type="entry name" value="Peptidase_S8_Ser-AS"/>
</dbReference>
<dbReference type="InterPro" id="IPR045051">
    <property type="entry name" value="SBT"/>
</dbReference>
<dbReference type="Pfam" id="PF05922">
    <property type="entry name" value="Inhibitor_I9"/>
    <property type="match status" value="1"/>
</dbReference>
<feature type="active site" description="Charge relay system" evidence="8 9">
    <location>
        <position position="518"/>
    </location>
</feature>
<dbReference type="Proteomes" id="UP000019116">
    <property type="component" value="Chromosome 4A"/>
</dbReference>
<dbReference type="Pfam" id="PF00082">
    <property type="entry name" value="Peptidase_S8"/>
    <property type="match status" value="1"/>
</dbReference>
<dbReference type="InterPro" id="IPR015500">
    <property type="entry name" value="Peptidase_S8_subtilisin-rel"/>
</dbReference>
<keyword evidence="4 11" id="KW-0732">Signal</keyword>
<evidence type="ECO:0000256" key="6">
    <source>
        <dbReference type="ARBA" id="ARBA00022825"/>
    </source>
</evidence>
<sequence>MPIIAYVLLPFFSLLCSSALPLPLHPAQPTSQPQHVYIVHTIGVQPYHTLLPVAASNRVIHEYSTVLTGFACRMTAEEARHMSGLPGVRAVYQSRVLHTQTTRSPAFLGLQEESGAWPESDFGDGVIIGLVDTGITPAHPSFHDAGLGPVRSSWKGRCVQGHGFDDSSCNNKLVGARAFLDELVDGERDFTPVDRDGHGTHVAATAAGSPVPGANLLNFSRGDATGTAPKAKIAIYKVCYRSPGGCPDWAIVAAVDAAVSDGVDIISMSLGAGPTPFYDDVVAVATFGAVRAGVFVVLAGGNAGPNASTVSNAAPWMTTVGAATLDRVFPATLKLGNRVELTGQSLYNIKSQGTTAIGLIGSTCDTDDLTPDRVMGKVVVCSGMAGAYTGRYVQRAGGAGMVSTEAIERWGEAVMAEPFGLPGLKLSYTAGKTLESYISSTAYPVASFIFRCDTVTGSGASRAPLVAGFSSRGPSQFNPEIIKPDVIAPGVNILAAWNQKPEGGTEEDYYLNIISGTSMACPHVVGVAALIKKQHGDWTPAMIRSSLMTTATMLDNRKLPIVDSGNDVEATPLVAGAGMVVPTLAMDPGLVYDAGAQDYIDFLCSVGYTAAQIRRFEPGFVKCTSTAATPGGAANLNYPSMVVMFDGGVVMRRVRRTLTAVSQQEELYEVTVTAPDGVAVTVTPRQLHFSQYMEKKTYILDFKLNTEAVKPAGTWEFAEIAWKSKHHHVRSPVAFGY</sequence>
<reference evidence="15" key="1">
    <citation type="submission" date="2018-08" db="EMBL/GenBank/DDBJ databases">
        <authorList>
            <person name="Rossello M."/>
        </authorList>
    </citation>
    <scope>NUCLEOTIDE SEQUENCE [LARGE SCALE GENOMIC DNA]</scope>
    <source>
        <strain evidence="15">cv. Chinese Spring</strain>
    </source>
</reference>
<dbReference type="Gene3D" id="3.30.70.80">
    <property type="entry name" value="Peptidase S8 propeptide/proteinase inhibitor I9"/>
    <property type="match status" value="1"/>
</dbReference>
<dbReference type="PROSITE" id="PS00136">
    <property type="entry name" value="SUBTILASE_ASP"/>
    <property type="match status" value="1"/>
</dbReference>
<dbReference type="SUPFAM" id="SSF52743">
    <property type="entry name" value="Subtilisin-like"/>
    <property type="match status" value="1"/>
</dbReference>
<feature type="signal peptide" evidence="11">
    <location>
        <begin position="1"/>
        <end position="19"/>
    </location>
</feature>
<evidence type="ECO:0000256" key="5">
    <source>
        <dbReference type="ARBA" id="ARBA00022801"/>
    </source>
</evidence>
<dbReference type="GO" id="GO:0006508">
    <property type="term" value="P:proteolysis"/>
    <property type="evidence" value="ECO:0007669"/>
    <property type="project" value="UniProtKB-KW"/>
</dbReference>
<feature type="active site" description="Charge relay system" evidence="8 9">
    <location>
        <position position="132"/>
    </location>
</feature>
<dbReference type="AlphaFoldDB" id="A0A3B6I1T2"/>
<evidence type="ECO:0000259" key="13">
    <source>
        <dbReference type="Pfam" id="PF05922"/>
    </source>
</evidence>
<dbReference type="InterPro" id="IPR010259">
    <property type="entry name" value="S8pro/Inhibitor_I9"/>
</dbReference>
<evidence type="ECO:0000259" key="12">
    <source>
        <dbReference type="Pfam" id="PF00082"/>
    </source>
</evidence>
<organism evidence="15">
    <name type="scientific">Triticum aestivum</name>
    <name type="common">Wheat</name>
    <dbReference type="NCBI Taxonomy" id="4565"/>
    <lineage>
        <taxon>Eukaryota</taxon>
        <taxon>Viridiplantae</taxon>
        <taxon>Streptophyta</taxon>
        <taxon>Embryophyta</taxon>
        <taxon>Tracheophyta</taxon>
        <taxon>Spermatophyta</taxon>
        <taxon>Magnoliopsida</taxon>
        <taxon>Liliopsida</taxon>
        <taxon>Poales</taxon>
        <taxon>Poaceae</taxon>
        <taxon>BOP clade</taxon>
        <taxon>Pooideae</taxon>
        <taxon>Triticodae</taxon>
        <taxon>Triticeae</taxon>
        <taxon>Triticinae</taxon>
        <taxon>Triticum</taxon>
    </lineage>
</organism>
<dbReference type="Gene3D" id="3.40.50.200">
    <property type="entry name" value="Peptidase S8/S53 domain"/>
    <property type="match status" value="1"/>
</dbReference>
<dbReference type="OrthoDB" id="206201at2759"/>
<evidence type="ECO:0000256" key="8">
    <source>
        <dbReference type="PIRSR" id="PIRSR615500-1"/>
    </source>
</evidence>
<dbReference type="CDD" id="cd04852">
    <property type="entry name" value="Peptidases_S8_3"/>
    <property type="match status" value="1"/>
</dbReference>
<dbReference type="Gene3D" id="2.60.40.2310">
    <property type="match status" value="1"/>
</dbReference>
<dbReference type="EnsemblPlants" id="TraesCS4A02G423900.1">
    <property type="protein sequence ID" value="TraesCS4A02G423900.1.cds1"/>
    <property type="gene ID" value="TraesCS4A02G423900"/>
</dbReference>
<feature type="active site" description="Charge relay system" evidence="8 9">
    <location>
        <position position="198"/>
    </location>
</feature>
<feature type="domain" description="Inhibitor I9" evidence="13">
    <location>
        <begin position="54"/>
        <end position="99"/>
    </location>
</feature>
<dbReference type="CDD" id="cd02120">
    <property type="entry name" value="PA_subtilisin_like"/>
    <property type="match status" value="1"/>
</dbReference>
<dbReference type="SMR" id="A0A3B6I1T2"/>
<dbReference type="FunFam" id="3.40.50.200:FF:000006">
    <property type="entry name" value="Subtilisin-like protease SBT1.5"/>
    <property type="match status" value="1"/>
</dbReference>
<evidence type="ECO:0000256" key="9">
    <source>
        <dbReference type="PROSITE-ProRule" id="PRU01240"/>
    </source>
</evidence>
<keyword evidence="6 9" id="KW-0720">Serine protease</keyword>
<dbReference type="Gramene" id="TraesROB_scaffold_072918_01G000100.1">
    <property type="protein sequence ID" value="TraesROB_scaffold_072918_01G000100.1"/>
    <property type="gene ID" value="TraesROB_scaffold_072918_01G000100"/>
</dbReference>
<dbReference type="RefSeq" id="XP_044366336.1">
    <property type="nucleotide sequence ID" value="XM_044510401.1"/>
</dbReference>
<dbReference type="InterPro" id="IPR023827">
    <property type="entry name" value="Peptidase_S8_Asp-AS"/>
</dbReference>
<feature type="domain" description="Subtilisin-like protease fibronectin type-III" evidence="14">
    <location>
        <begin position="635"/>
        <end position="734"/>
    </location>
</feature>
<evidence type="ECO:0008006" key="17">
    <source>
        <dbReference type="Google" id="ProtNLM"/>
    </source>
</evidence>
<evidence type="ECO:0000256" key="10">
    <source>
        <dbReference type="RuleBase" id="RU003355"/>
    </source>
</evidence>
<evidence type="ECO:0000313" key="16">
    <source>
        <dbReference type="Proteomes" id="UP000019116"/>
    </source>
</evidence>
<evidence type="ECO:0000256" key="7">
    <source>
        <dbReference type="ARBA" id="ARBA00023180"/>
    </source>
</evidence>
<dbReference type="Pfam" id="PF17766">
    <property type="entry name" value="fn3_6"/>
    <property type="match status" value="1"/>
</dbReference>
<proteinExistence type="inferred from homology"/>
<dbReference type="Gramene" id="TraesCS4A03G1048700.1">
    <property type="protein sequence ID" value="TraesCS4A03G1048700.1.CDS1"/>
    <property type="gene ID" value="TraesCS4A03G1048700"/>
</dbReference>